<evidence type="ECO:0008006" key="3">
    <source>
        <dbReference type="Google" id="ProtNLM"/>
    </source>
</evidence>
<dbReference type="PANTHER" id="PTHR37811">
    <property type="entry name" value="BLL5343 PROTEIN"/>
    <property type="match status" value="1"/>
</dbReference>
<evidence type="ECO:0000313" key="2">
    <source>
        <dbReference type="Proteomes" id="UP001275436"/>
    </source>
</evidence>
<comment type="caution">
    <text evidence="1">The sequence shown here is derived from an EMBL/GenBank/DDBJ whole genome shotgun (WGS) entry which is preliminary data.</text>
</comment>
<dbReference type="PANTHER" id="PTHR37811:SF2">
    <property type="entry name" value="ABM DOMAIN-CONTAINING PROTEIN"/>
    <property type="match status" value="1"/>
</dbReference>
<proteinExistence type="predicted"/>
<dbReference type="InterPro" id="IPR052936">
    <property type="entry name" value="Jasmonate_Hydroxylase-like"/>
</dbReference>
<dbReference type="EMBL" id="BSKO01000001">
    <property type="protein sequence ID" value="GLO66084.1"/>
    <property type="molecule type" value="Genomic_DNA"/>
</dbReference>
<accession>A0ABQ5TGU4</accession>
<dbReference type="SUPFAM" id="SSF54909">
    <property type="entry name" value="Dimeric alpha+beta barrel"/>
    <property type="match status" value="1"/>
</dbReference>
<evidence type="ECO:0000313" key="1">
    <source>
        <dbReference type="EMBL" id="GLO66084.1"/>
    </source>
</evidence>
<reference evidence="1 2" key="1">
    <citation type="submission" date="2023-02" db="EMBL/GenBank/DDBJ databases">
        <title>Oceanobacillus kimchii IFOP_LL358 isolated form Alexandrium catenella lab strain.</title>
        <authorList>
            <person name="Gajardo G."/>
            <person name="Ueki S."/>
            <person name="Maruyama F."/>
        </authorList>
    </citation>
    <scope>NUCLEOTIDE SEQUENCE [LARGE SCALE GENOMIC DNA]</scope>
    <source>
        <strain evidence="1 2">IFOP_LL358</strain>
    </source>
</reference>
<keyword evidence="2" id="KW-1185">Reference proteome</keyword>
<name>A0ABQ5TGU4_9BACI</name>
<dbReference type="Gene3D" id="3.30.70.100">
    <property type="match status" value="1"/>
</dbReference>
<organism evidence="1 2">
    <name type="scientific">Oceanobacillus kimchii</name>
    <dbReference type="NCBI Taxonomy" id="746691"/>
    <lineage>
        <taxon>Bacteria</taxon>
        <taxon>Bacillati</taxon>
        <taxon>Bacillota</taxon>
        <taxon>Bacilli</taxon>
        <taxon>Bacillales</taxon>
        <taxon>Bacillaceae</taxon>
        <taxon>Oceanobacillus</taxon>
    </lineage>
</organism>
<protein>
    <recommendedName>
        <fullName evidence="3">Antibiotic biosynthesis monooxygenase</fullName>
    </recommendedName>
</protein>
<dbReference type="Proteomes" id="UP001275436">
    <property type="component" value="Unassembled WGS sequence"/>
</dbReference>
<dbReference type="InterPro" id="IPR011008">
    <property type="entry name" value="Dimeric_a/b-barrel"/>
</dbReference>
<gene>
    <name evidence="1" type="ORF">MACH08_18680</name>
</gene>
<sequence length="70" mass="7870">MNAKIKQQIPYYAVIFTSLRTGSDNGYGKMAQAMEQLASKRKGFLGIESVRDNKIGITISYWESLEDIGH</sequence>